<feature type="domain" description="Gp5/Type VI secretion system Vgr protein OB-fold" evidence="1">
    <location>
        <begin position="400"/>
        <end position="479"/>
    </location>
</feature>
<gene>
    <name evidence="2" type="ORF">BBI01_00170</name>
</gene>
<evidence type="ECO:0000259" key="1">
    <source>
        <dbReference type="Pfam" id="PF04717"/>
    </source>
</evidence>
<protein>
    <submittedName>
        <fullName evidence="2">Vgr family protein</fullName>
    </submittedName>
</protein>
<dbReference type="Gene3D" id="3.55.50.10">
    <property type="entry name" value="Baseplate protein-like domains"/>
    <property type="match status" value="1"/>
</dbReference>
<dbReference type="Proteomes" id="UP000092651">
    <property type="component" value="Unassembled WGS sequence"/>
</dbReference>
<reference evidence="2 3" key="1">
    <citation type="submission" date="2016-07" db="EMBL/GenBank/DDBJ databases">
        <authorList>
            <person name="Jeong J.-J."/>
            <person name="Kim D.W."/>
            <person name="Sang M.K."/>
            <person name="Choi I.-G."/>
            <person name="Kim K.D."/>
        </authorList>
    </citation>
    <scope>NUCLEOTIDE SEQUENCE [LARGE SCALE GENOMIC DNA]</scope>
    <source>
        <strain evidence="2 3">UTM-3</strain>
    </source>
</reference>
<dbReference type="SUPFAM" id="SSF69255">
    <property type="entry name" value="gp5 N-terminal domain-like"/>
    <property type="match status" value="1"/>
</dbReference>
<proteinExistence type="predicted"/>
<evidence type="ECO:0000313" key="2">
    <source>
        <dbReference type="EMBL" id="OCA76917.1"/>
    </source>
</evidence>
<organism evidence="2 3">
    <name type="scientific">Chryseobacterium artocarpi</name>
    <dbReference type="NCBI Taxonomy" id="1414727"/>
    <lineage>
        <taxon>Bacteria</taxon>
        <taxon>Pseudomonadati</taxon>
        <taxon>Bacteroidota</taxon>
        <taxon>Flavobacteriia</taxon>
        <taxon>Flavobacteriales</taxon>
        <taxon>Weeksellaceae</taxon>
        <taxon>Chryseobacterium group</taxon>
        <taxon>Chryseobacterium</taxon>
    </lineage>
</organism>
<dbReference type="SUPFAM" id="SSF69349">
    <property type="entry name" value="Phage fibre proteins"/>
    <property type="match status" value="1"/>
</dbReference>
<name>A0A1B8ZZ89_9FLAO</name>
<dbReference type="InterPro" id="IPR006531">
    <property type="entry name" value="Gp5/Vgr_OB"/>
</dbReference>
<dbReference type="SUPFAM" id="SSF69279">
    <property type="entry name" value="Phage tail proteins"/>
    <property type="match status" value="1"/>
</dbReference>
<dbReference type="InterPro" id="IPR037026">
    <property type="entry name" value="Vgr_OB-fold_dom_sf"/>
</dbReference>
<dbReference type="Pfam" id="PF04717">
    <property type="entry name" value="Phage_base_V"/>
    <property type="match status" value="1"/>
</dbReference>
<evidence type="ECO:0000313" key="3">
    <source>
        <dbReference type="Proteomes" id="UP000092651"/>
    </source>
</evidence>
<sequence>MEGNFSFQPNRYKAPDNADKISGNHIPGINRVVKLDIIIEGKTIKHFKHFRLQQSARRHHQFELTLAHDTLGEAQNHNLEEARLFLGKRITVVFKYKDYENESPERTFVGVITKAAFSQERMSLGNIVLKGHSPTILMDSAPHTQSFGGSQSVNTGIIADKIIKETLGSEKFDFRVDAQNKSYINYSSQYNETHYNYLARTAEAYGEQFYYDGEVLHFGKLPAPEKPVRLIYGSNATDVQIELKAVHTKPEFFGYNSSEHTKMTGSESSIRHLGEVPAKAYELNSNIFKARSLSPAPVNANMFMDVDDSQKSAAGSAAVEVFTVSGNTTVPFLYPGCTADIQMRKPDSNETAYFTKVTITETSHEVDARGYYKGSFEAIAEGTGFMPKPDFIIPNAEPQVATVISNTDPLNQGRIQVRFDWQRNPDTTHFIRMMSPDAGGTDAITQNRGFVAIPEVGDQVMVGFEYHHPDFPFAMGGMFHGQVALGGGLNNHIKSIQTRSGNKVIFNDKEGSIFIEDPSGNTYLMDGKGNITVTAPKNMYFKAGENIDMIAGKNFTLNAGENISNSANVNITSIAGTDIIQNAAGDIRETSDNRQEMAEKGIHRQSETSQSLAGKISMFSDKENMTLQSAKIIENNSADKAKLF</sequence>
<dbReference type="OrthoDB" id="727155at2"/>
<dbReference type="AlphaFoldDB" id="A0A1B8ZZ89"/>
<dbReference type="RefSeq" id="WP_065392676.1">
    <property type="nucleotide sequence ID" value="NZ_MAYH01000001.1"/>
</dbReference>
<dbReference type="Gene3D" id="2.40.50.230">
    <property type="entry name" value="Gp5 N-terminal domain"/>
    <property type="match status" value="1"/>
</dbReference>
<dbReference type="Gene3D" id="2.30.110.50">
    <property type="match status" value="1"/>
</dbReference>
<keyword evidence="3" id="KW-1185">Reference proteome</keyword>
<comment type="caution">
    <text evidence="2">The sequence shown here is derived from an EMBL/GenBank/DDBJ whole genome shotgun (WGS) entry which is preliminary data.</text>
</comment>
<accession>A0A1B8ZZ89</accession>
<dbReference type="EMBL" id="MAYH01000001">
    <property type="protein sequence ID" value="OCA76917.1"/>
    <property type="molecule type" value="Genomic_DNA"/>
</dbReference>